<accession>A0AAD7H6Y8</accession>
<dbReference type="AlphaFoldDB" id="A0AAD7H6Y8"/>
<evidence type="ECO:0000313" key="1">
    <source>
        <dbReference type="EMBL" id="KAJ7713538.1"/>
    </source>
</evidence>
<organism evidence="1 2">
    <name type="scientific">Mycena metata</name>
    <dbReference type="NCBI Taxonomy" id="1033252"/>
    <lineage>
        <taxon>Eukaryota</taxon>
        <taxon>Fungi</taxon>
        <taxon>Dikarya</taxon>
        <taxon>Basidiomycota</taxon>
        <taxon>Agaricomycotina</taxon>
        <taxon>Agaricomycetes</taxon>
        <taxon>Agaricomycetidae</taxon>
        <taxon>Agaricales</taxon>
        <taxon>Marasmiineae</taxon>
        <taxon>Mycenaceae</taxon>
        <taxon>Mycena</taxon>
    </lineage>
</organism>
<evidence type="ECO:0000313" key="2">
    <source>
        <dbReference type="Proteomes" id="UP001215598"/>
    </source>
</evidence>
<name>A0AAD7H6Y8_9AGAR</name>
<dbReference type="EMBL" id="JARKIB010000341">
    <property type="protein sequence ID" value="KAJ7713538.1"/>
    <property type="molecule type" value="Genomic_DNA"/>
</dbReference>
<protein>
    <submittedName>
        <fullName evidence="1">Uncharacterized protein</fullName>
    </submittedName>
</protein>
<dbReference type="Proteomes" id="UP001215598">
    <property type="component" value="Unassembled WGS sequence"/>
</dbReference>
<sequence length="193" mass="21168">MQAANGGETFHALSNADRVYTFIPGRPDPIVTMSGPPCVKSTTQQPTGVVRAKKNVYTPPSGSNTHLAVLTREEQQMWLQLKQGREAALMKSVRRGYLREPGNFVGKTDEEVRAHLKTERGKAQLVAAQKRSDEFWAEKGRRERAGGATRVEDEGYRQIAGADEAAQLRGPRESHNSALLLAHARASSSSSRS</sequence>
<proteinExistence type="predicted"/>
<reference evidence="1" key="1">
    <citation type="submission" date="2023-03" db="EMBL/GenBank/DDBJ databases">
        <title>Massive genome expansion in bonnet fungi (Mycena s.s.) driven by repeated elements and novel gene families across ecological guilds.</title>
        <authorList>
            <consortium name="Lawrence Berkeley National Laboratory"/>
            <person name="Harder C.B."/>
            <person name="Miyauchi S."/>
            <person name="Viragh M."/>
            <person name="Kuo A."/>
            <person name="Thoen E."/>
            <person name="Andreopoulos B."/>
            <person name="Lu D."/>
            <person name="Skrede I."/>
            <person name="Drula E."/>
            <person name="Henrissat B."/>
            <person name="Morin E."/>
            <person name="Kohler A."/>
            <person name="Barry K."/>
            <person name="LaButti K."/>
            <person name="Morin E."/>
            <person name="Salamov A."/>
            <person name="Lipzen A."/>
            <person name="Mereny Z."/>
            <person name="Hegedus B."/>
            <person name="Baldrian P."/>
            <person name="Stursova M."/>
            <person name="Weitz H."/>
            <person name="Taylor A."/>
            <person name="Grigoriev I.V."/>
            <person name="Nagy L.G."/>
            <person name="Martin F."/>
            <person name="Kauserud H."/>
        </authorList>
    </citation>
    <scope>NUCLEOTIDE SEQUENCE</scope>
    <source>
        <strain evidence="1">CBHHK182m</strain>
    </source>
</reference>
<keyword evidence="2" id="KW-1185">Reference proteome</keyword>
<comment type="caution">
    <text evidence="1">The sequence shown here is derived from an EMBL/GenBank/DDBJ whole genome shotgun (WGS) entry which is preliminary data.</text>
</comment>
<gene>
    <name evidence="1" type="ORF">B0H16DRAFT_1743240</name>
</gene>